<dbReference type="AlphaFoldDB" id="A0A380CCD3"/>
<gene>
    <name evidence="2" type="primary">yaeJ</name>
    <name evidence="2" type="ORF">NCTC11388_02645</name>
</gene>
<dbReference type="PANTHER" id="PTHR47814:SF1">
    <property type="entry name" value="PEPTIDYL-TRNA HYDROLASE ARFB"/>
    <property type="match status" value="1"/>
</dbReference>
<evidence type="ECO:0000259" key="1">
    <source>
        <dbReference type="PROSITE" id="PS00745"/>
    </source>
</evidence>
<dbReference type="GO" id="GO:0004045">
    <property type="term" value="F:peptidyl-tRNA hydrolase activity"/>
    <property type="evidence" value="ECO:0007669"/>
    <property type="project" value="UniProtKB-EC"/>
</dbReference>
<evidence type="ECO:0000313" key="2">
    <source>
        <dbReference type="EMBL" id="SUJ17083.1"/>
    </source>
</evidence>
<dbReference type="GO" id="GO:0072344">
    <property type="term" value="P:rescue of stalled ribosome"/>
    <property type="evidence" value="ECO:0007669"/>
    <property type="project" value="TreeGrafter"/>
</dbReference>
<organism evidence="2 3">
    <name type="scientific">Sphingobacterium spiritivorum</name>
    <name type="common">Flavobacterium spiritivorum</name>
    <dbReference type="NCBI Taxonomy" id="258"/>
    <lineage>
        <taxon>Bacteria</taxon>
        <taxon>Pseudomonadati</taxon>
        <taxon>Bacteroidota</taxon>
        <taxon>Sphingobacteriia</taxon>
        <taxon>Sphingobacteriales</taxon>
        <taxon>Sphingobacteriaceae</taxon>
        <taxon>Sphingobacterium</taxon>
    </lineage>
</organism>
<dbReference type="GO" id="GO:0043022">
    <property type="term" value="F:ribosome binding"/>
    <property type="evidence" value="ECO:0007669"/>
    <property type="project" value="TreeGrafter"/>
</dbReference>
<accession>A0A380CCD3</accession>
<evidence type="ECO:0000313" key="3">
    <source>
        <dbReference type="Proteomes" id="UP000254893"/>
    </source>
</evidence>
<keyword evidence="2" id="KW-0378">Hydrolase</keyword>
<dbReference type="RefSeq" id="WP_115170433.1">
    <property type="nucleotide sequence ID" value="NZ_UGYW01000002.1"/>
</dbReference>
<dbReference type="SUPFAM" id="SSF110916">
    <property type="entry name" value="Peptidyl-tRNA hydrolase domain-like"/>
    <property type="match status" value="1"/>
</dbReference>
<dbReference type="GO" id="GO:0003747">
    <property type="term" value="F:translation release factor activity"/>
    <property type="evidence" value="ECO:0007669"/>
    <property type="project" value="InterPro"/>
</dbReference>
<feature type="domain" description="Prokaryotic-type class I peptide chain release factors" evidence="1">
    <location>
        <begin position="18"/>
        <end position="34"/>
    </location>
</feature>
<proteinExistence type="predicted"/>
<dbReference type="EC" id="3.1.1.29" evidence="2"/>
<dbReference type="InterPro" id="IPR000352">
    <property type="entry name" value="Pep_chain_release_fac_I"/>
</dbReference>
<name>A0A380CCD3_SPHSI</name>
<sequence length="136" mass="15573">MIANKEILLTELVFKFSRSGGAGGQHVNKVSSKVLLLWDVAGSTFFSEDQKAILFHALSNRINKDGVLQLESDNDRSQIRNKEIAIQRFLTIIDTALIPVKTRKKTRIPYSKVVDRLDRKKRQSELKKSRSKKFDD</sequence>
<dbReference type="NCBIfam" id="NF006718">
    <property type="entry name" value="PRK09256.1"/>
    <property type="match status" value="1"/>
</dbReference>
<protein>
    <submittedName>
        <fullName evidence="2">Peptidyl-tRNA hydrolase YaeJ</fullName>
        <ecNumber evidence="2">3.1.1.29</ecNumber>
    </submittedName>
</protein>
<dbReference type="Gene3D" id="3.30.160.20">
    <property type="match status" value="1"/>
</dbReference>
<dbReference type="PANTHER" id="PTHR47814">
    <property type="entry name" value="PEPTIDYL-TRNA HYDROLASE ARFB"/>
    <property type="match status" value="1"/>
</dbReference>
<dbReference type="Pfam" id="PF00472">
    <property type="entry name" value="RF-1"/>
    <property type="match status" value="1"/>
</dbReference>
<reference evidence="2 3" key="1">
    <citation type="submission" date="2018-06" db="EMBL/GenBank/DDBJ databases">
        <authorList>
            <consortium name="Pathogen Informatics"/>
            <person name="Doyle S."/>
        </authorList>
    </citation>
    <scope>NUCLEOTIDE SEQUENCE [LARGE SCALE GENOMIC DNA]</scope>
    <source>
        <strain evidence="2 3">NCTC11388</strain>
    </source>
</reference>
<dbReference type="PROSITE" id="PS00745">
    <property type="entry name" value="RF_PROK_I"/>
    <property type="match status" value="1"/>
</dbReference>
<dbReference type="EMBL" id="UGYW01000002">
    <property type="protein sequence ID" value="SUJ17083.1"/>
    <property type="molecule type" value="Genomic_DNA"/>
</dbReference>
<dbReference type="Proteomes" id="UP000254893">
    <property type="component" value="Unassembled WGS sequence"/>
</dbReference>